<dbReference type="PROSITE" id="PS51224">
    <property type="entry name" value="MVP"/>
    <property type="match status" value="7"/>
</dbReference>
<keyword evidence="6" id="KW-0539">Nucleus</keyword>
<comment type="subcellular location">
    <subcellularLocation>
        <location evidence="2 10">Cytoplasm</location>
    </subcellularLocation>
    <subcellularLocation>
        <location evidence="1">Nucleus</location>
    </subcellularLocation>
</comment>
<feature type="region of interest" description="Disordered" evidence="11">
    <location>
        <begin position="665"/>
        <end position="695"/>
    </location>
</feature>
<dbReference type="FunFam" id="2.30.30.570:FF:000001">
    <property type="entry name" value="major vault protein-like"/>
    <property type="match status" value="1"/>
</dbReference>
<dbReference type="PhylomeDB" id="B3S4E2"/>
<dbReference type="InterPro" id="IPR043023">
    <property type="entry name" value="MVP_rep_sf"/>
</dbReference>
<organism evidence="17 18">
    <name type="scientific">Trichoplax adhaerens</name>
    <name type="common">Trichoplax reptans</name>
    <dbReference type="NCBI Taxonomy" id="10228"/>
    <lineage>
        <taxon>Eukaryota</taxon>
        <taxon>Metazoa</taxon>
        <taxon>Placozoa</taxon>
        <taxon>Uniplacotomia</taxon>
        <taxon>Trichoplacea</taxon>
        <taxon>Trichoplacidae</taxon>
        <taxon>Trichoplax</taxon>
    </lineage>
</organism>
<dbReference type="FunFam" id="2.30.30.560:FF:000001">
    <property type="entry name" value="major vault protein-like"/>
    <property type="match status" value="1"/>
</dbReference>
<dbReference type="FunFam" id="2.30.30.550:FF:000005">
    <property type="entry name" value="Major vault protein"/>
    <property type="match status" value="1"/>
</dbReference>
<dbReference type="InterPro" id="IPR040989">
    <property type="entry name" value="Vault_3"/>
</dbReference>
<dbReference type="InterPro" id="IPR041134">
    <property type="entry name" value="Vault_2"/>
</dbReference>
<feature type="domain" description="Major vault protein repeat" evidence="12">
    <location>
        <begin position="333"/>
        <end position="376"/>
    </location>
</feature>
<dbReference type="RefSeq" id="XP_002114989.1">
    <property type="nucleotide sequence ID" value="XM_002114953.1"/>
</dbReference>
<keyword evidence="7 10" id="KW-0687">Ribonucleoprotein</keyword>
<dbReference type="InterPro" id="IPR041139">
    <property type="entry name" value="MVP_rep_dom"/>
</dbReference>
<feature type="repeat" description="MVP" evidence="10">
    <location>
        <begin position="125"/>
        <end position="178"/>
    </location>
</feature>
<dbReference type="InterPro" id="IPR021870">
    <property type="entry name" value="MVP_shoulder"/>
</dbReference>
<dbReference type="CTD" id="6756380"/>
<comment type="function">
    <text evidence="8">Required for normal vault structure. Vaults are multi-subunit structures that may act as scaffolds for proteins involved in signal transduction. Vaults may also play a role in nucleo-cytoplasmic transport.</text>
</comment>
<dbReference type="STRING" id="10228.B3S4E2"/>
<dbReference type="FunFam" id="2.30.30.550:FF:000001">
    <property type="entry name" value="major vault protein-like"/>
    <property type="match status" value="3"/>
</dbReference>
<feature type="compositionally biased region" description="Basic and acidic residues" evidence="11">
    <location>
        <begin position="666"/>
        <end position="695"/>
    </location>
</feature>
<evidence type="ECO:0000259" key="14">
    <source>
        <dbReference type="Pfam" id="PF17794"/>
    </source>
</evidence>
<dbReference type="FunFam" id="3.30.479.30:FF:000010">
    <property type="entry name" value="major vault protein-like"/>
    <property type="match status" value="1"/>
</dbReference>
<dbReference type="OrthoDB" id="6125719at2759"/>
<dbReference type="Pfam" id="PF17795">
    <property type="entry name" value="Vault_3"/>
    <property type="match status" value="1"/>
</dbReference>
<feature type="domain" description="Major vault protein repeat" evidence="15">
    <location>
        <begin position="462"/>
        <end position="523"/>
    </location>
</feature>
<keyword evidence="4 10" id="KW-0963">Cytoplasm</keyword>
<feature type="repeat" description="MVP" evidence="10">
    <location>
        <begin position="288"/>
        <end position="336"/>
    </location>
</feature>
<dbReference type="Pfam" id="PF17794">
    <property type="entry name" value="Vault_2"/>
    <property type="match status" value="2"/>
</dbReference>
<evidence type="ECO:0000313" key="17">
    <source>
        <dbReference type="EMBL" id="EDV22445.1"/>
    </source>
</evidence>
<evidence type="ECO:0000256" key="2">
    <source>
        <dbReference type="ARBA" id="ARBA00004496"/>
    </source>
</evidence>
<dbReference type="Gene3D" id="2.30.30.620">
    <property type="match status" value="1"/>
</dbReference>
<dbReference type="Gene3D" id="6.20.380.10">
    <property type="match status" value="1"/>
</dbReference>
<feature type="repeat" description="MVP" evidence="10">
    <location>
        <begin position="179"/>
        <end position="231"/>
    </location>
</feature>
<keyword evidence="5" id="KW-0677">Repeat</keyword>
<dbReference type="CDD" id="cd08825">
    <property type="entry name" value="MVP_shoulder"/>
    <property type="match status" value="1"/>
</dbReference>
<gene>
    <name evidence="17" type="ORF">TRIADDRAFT_64160</name>
</gene>
<dbReference type="GeneID" id="6756380"/>
<evidence type="ECO:0000259" key="16">
    <source>
        <dbReference type="Pfam" id="PF17796"/>
    </source>
</evidence>
<dbReference type="InterPro" id="IPR039059">
    <property type="entry name" value="MVP"/>
</dbReference>
<evidence type="ECO:0000256" key="4">
    <source>
        <dbReference type="ARBA" id="ARBA00022490"/>
    </source>
</evidence>
<feature type="repeat" description="MVP" evidence="10">
    <location>
        <begin position="232"/>
        <end position="286"/>
    </location>
</feature>
<evidence type="ECO:0000313" key="18">
    <source>
        <dbReference type="Proteomes" id="UP000009022"/>
    </source>
</evidence>
<dbReference type="Gene3D" id="3.30.479.30">
    <property type="entry name" value="Band 7 domain"/>
    <property type="match status" value="1"/>
</dbReference>
<feature type="domain" description="Major vault protein repeat" evidence="14">
    <location>
        <begin position="282"/>
        <end position="329"/>
    </location>
</feature>
<dbReference type="AlphaFoldDB" id="B3S4E2"/>
<dbReference type="GO" id="GO:0005634">
    <property type="term" value="C:nucleus"/>
    <property type="evidence" value="ECO:0000318"/>
    <property type="project" value="GO_Central"/>
</dbReference>
<name>B3S4E2_TRIAD</name>
<dbReference type="Pfam" id="PF17796">
    <property type="entry name" value="Vault_4"/>
    <property type="match status" value="1"/>
</dbReference>
<feature type="domain" description="Major vault protein repeat" evidence="16">
    <location>
        <begin position="387"/>
        <end position="445"/>
    </location>
</feature>
<keyword evidence="18" id="KW-1185">Reference proteome</keyword>
<dbReference type="InterPro" id="IPR002499">
    <property type="entry name" value="Vault_N"/>
</dbReference>
<evidence type="ECO:0000256" key="8">
    <source>
        <dbReference type="ARBA" id="ARBA00024814"/>
    </source>
</evidence>
<dbReference type="InterPro" id="IPR036013">
    <property type="entry name" value="Band_7/SPFH_dom_sf"/>
</dbReference>
<evidence type="ECO:0000259" key="13">
    <source>
        <dbReference type="Pfam" id="PF11978"/>
    </source>
</evidence>
<dbReference type="Gene3D" id="2.30.30.560">
    <property type="match status" value="2"/>
</dbReference>
<dbReference type="Pfam" id="PF01505">
    <property type="entry name" value="Vault"/>
    <property type="match status" value="4"/>
</dbReference>
<reference evidence="17 18" key="1">
    <citation type="journal article" date="2008" name="Nature">
        <title>The Trichoplax genome and the nature of placozoans.</title>
        <authorList>
            <person name="Srivastava M."/>
            <person name="Begovic E."/>
            <person name="Chapman J."/>
            <person name="Putnam N.H."/>
            <person name="Hellsten U."/>
            <person name="Kawashima T."/>
            <person name="Kuo A."/>
            <person name="Mitros T."/>
            <person name="Salamov A."/>
            <person name="Carpenter M.L."/>
            <person name="Signorovitch A.Y."/>
            <person name="Moreno M.A."/>
            <person name="Kamm K."/>
            <person name="Grimwood J."/>
            <person name="Schmutz J."/>
            <person name="Shapiro H."/>
            <person name="Grigoriev I.V."/>
            <person name="Buss L.W."/>
            <person name="Schierwater B."/>
            <person name="Dellaporta S.L."/>
            <person name="Rokhsar D.S."/>
        </authorList>
    </citation>
    <scope>NUCLEOTIDE SEQUENCE [LARGE SCALE GENOMIC DNA]</scope>
    <source>
        <strain evidence="17 18">Grell-BS-1999</strain>
    </source>
</reference>
<feature type="domain" description="Major vault protein repeat" evidence="12">
    <location>
        <begin position="175"/>
        <end position="216"/>
    </location>
</feature>
<evidence type="ECO:0000256" key="3">
    <source>
        <dbReference type="ARBA" id="ARBA00018296"/>
    </source>
</evidence>
<evidence type="ECO:0000256" key="7">
    <source>
        <dbReference type="ARBA" id="ARBA00023274"/>
    </source>
</evidence>
<evidence type="ECO:0000256" key="6">
    <source>
        <dbReference type="ARBA" id="ARBA00023242"/>
    </source>
</evidence>
<feature type="repeat" description="MVP" evidence="10">
    <location>
        <begin position="392"/>
        <end position="445"/>
    </location>
</feature>
<evidence type="ECO:0000256" key="9">
    <source>
        <dbReference type="ARBA" id="ARBA00025889"/>
    </source>
</evidence>
<dbReference type="HOGENOM" id="CLU_016171_0_0_1"/>
<dbReference type="GO" id="GO:1990904">
    <property type="term" value="C:ribonucleoprotein complex"/>
    <property type="evidence" value="ECO:0007669"/>
    <property type="project" value="UniProtKB-UniRule"/>
</dbReference>
<comment type="subunit">
    <text evidence="9">The vault ribonucleoprotein particle is a huge (400 A x 670 A) cage structure of 12.9 MDa. It consists of a dimer of half-vaults, with each half-vault comprising 39 identical major vault protein (MVP) chains, PARP4 and one or more vault RNAs (vRNAs).</text>
</comment>
<evidence type="ECO:0000256" key="5">
    <source>
        <dbReference type="ARBA" id="ARBA00022737"/>
    </source>
</evidence>
<dbReference type="Gene3D" id="6.10.250.720">
    <property type="match status" value="1"/>
</dbReference>
<accession>B3S4E2</accession>
<dbReference type="FunFam" id="2.30.30.560:FF:000002">
    <property type="entry name" value="Major vault protein-alpha"/>
    <property type="match status" value="1"/>
</dbReference>
<dbReference type="Pfam" id="PF11978">
    <property type="entry name" value="MVP_shoulder"/>
    <property type="match status" value="1"/>
</dbReference>
<dbReference type="InParanoid" id="B3S4E2"/>
<evidence type="ECO:0000256" key="10">
    <source>
        <dbReference type="PROSITE-ProRule" id="PRU00571"/>
    </source>
</evidence>
<sequence>MSSKGSSRSSEEMNIFRIAPYYYIHVMDLNTNVTRVVNGPKTYIRQDNEKVIFGPEKMVTVPPRHYCIVESPVVRNKDGNVVFDTYGQAKLRHADLEIRFSQEPFPLYPGEVYKQAPKPLMVVAANSAIRLKAILDFEEEGTKVNRVAGDEWLFEGPGTYMPRKEVEVIEPVRATIIQPNQAIKLRARKQTTDRNGVERVTGEEWTVKKVGAYLPGAYEEVMGTLDAYVLTEKKALHLRAMRTFRDCFDIERKNGEEWLVTMVESEAYIPDVYEEVVGVVDITTLTNRQYAVILDPVGANGKPQLGQKKLIKGEKSFFLQPNERLESGIQNVYVLGEDEGLILKAKEEFLDTEDNKTPRKPGDRWMIRGPMEYVPPVEVDVVSKRKAIPLDENEGIYVRDVKSGKVRSICGKTYMLSQDEELWSKELPPTVEELLISNKDPLADRGNYATKTSSAKRDKTKVVTFRVPHNAAVQIYDYKEKKARVVLGPDLVMLRPDEQFTQISLSGGKPKRPNQIKSLCLLLGPDFCTDVLTIETADHARLQLQLAYNWHFEISDKTQTSLAKLFAVPDFIGDACKAIASRIRGAVASVQFDDFHKNSAKIICAAVFGYDSDRKLGSRFIFPANNLAITSIDIQSAEPVDQRTRDALQKSVQLAIEITTNSQEAAARHEAQRLEQEAKGRLERQKISDEAEAERSRKNLLELQAQSAAVESSGQAKAEAQSRAEAARIEGEAAVEQAKLKAEALNIETTAELERLTHAREAEIKYVREQNELEISKSKQTAIIEVEKFGNMVKSIGSETLRAIAVAGPENQVKLLQSLGIQSTLITDGSNPINLFNTASGLIGAVEPPLKREKLQ</sequence>
<dbReference type="Gene3D" id="2.30.30.570">
    <property type="match status" value="2"/>
</dbReference>
<dbReference type="OMA" id="PKRPNHI"/>
<dbReference type="PANTHER" id="PTHR14165:SF3">
    <property type="entry name" value="MAJOR VAULT PROTEIN"/>
    <property type="match status" value="1"/>
</dbReference>
<evidence type="ECO:0000256" key="1">
    <source>
        <dbReference type="ARBA" id="ARBA00004123"/>
    </source>
</evidence>
<feature type="domain" description="Major vault protein repeat" evidence="12">
    <location>
        <begin position="228"/>
        <end position="271"/>
    </location>
</feature>
<feature type="repeat" description="MVP" evidence="10">
    <location>
        <begin position="64"/>
        <end position="124"/>
    </location>
</feature>
<dbReference type="KEGG" id="tad:TRIADDRAFT_64160"/>
<feature type="domain" description="Major vault protein repeat" evidence="14">
    <location>
        <begin position="58"/>
        <end position="112"/>
    </location>
</feature>
<dbReference type="FunFam" id="2.30.30.570:FF:000002">
    <property type="entry name" value="Major vault protein-alpha"/>
    <property type="match status" value="1"/>
</dbReference>
<feature type="repeat" description="MVP" evidence="10">
    <location>
        <begin position="337"/>
        <end position="391"/>
    </location>
</feature>
<dbReference type="Proteomes" id="UP000009022">
    <property type="component" value="Unassembled WGS sequence"/>
</dbReference>
<dbReference type="FunCoup" id="B3S4E2">
    <property type="interactions" value="107"/>
</dbReference>
<dbReference type="PANTHER" id="PTHR14165">
    <property type="entry name" value="MAJOR VAULT PROTEIN"/>
    <property type="match status" value="1"/>
</dbReference>
<proteinExistence type="predicted"/>
<feature type="domain" description="Major vault protein repeat" evidence="12">
    <location>
        <begin position="122"/>
        <end position="163"/>
    </location>
</feature>
<evidence type="ECO:0000259" key="12">
    <source>
        <dbReference type="Pfam" id="PF01505"/>
    </source>
</evidence>
<dbReference type="InterPro" id="IPR041136">
    <property type="entry name" value="Vault_4"/>
</dbReference>
<feature type="domain" description="Major vault protein shoulder" evidence="13">
    <location>
        <begin position="524"/>
        <end position="641"/>
    </location>
</feature>
<dbReference type="InterPro" id="IPR043179">
    <property type="entry name" value="Vault_2_sf"/>
</dbReference>
<protein>
    <recommendedName>
        <fullName evidence="3">Major vault protein</fullName>
    </recommendedName>
</protein>
<dbReference type="EMBL" id="DS985249">
    <property type="protein sequence ID" value="EDV22445.1"/>
    <property type="molecule type" value="Genomic_DNA"/>
</dbReference>
<dbReference type="GO" id="GO:0005737">
    <property type="term" value="C:cytoplasm"/>
    <property type="evidence" value="ECO:0000318"/>
    <property type="project" value="GO_Central"/>
</dbReference>
<dbReference type="eggNOG" id="ENOG502QPP0">
    <property type="taxonomic scope" value="Eukaryota"/>
</dbReference>
<evidence type="ECO:0000256" key="11">
    <source>
        <dbReference type="SAM" id="MobiDB-lite"/>
    </source>
</evidence>
<dbReference type="Gene3D" id="2.30.30.550">
    <property type="entry name" value="Major Vault Protein repeat"/>
    <property type="match status" value="4"/>
</dbReference>
<evidence type="ECO:0000259" key="15">
    <source>
        <dbReference type="Pfam" id="PF17795"/>
    </source>
</evidence>